<dbReference type="InterPro" id="IPR040309">
    <property type="entry name" value="Naf1"/>
</dbReference>
<dbReference type="GO" id="GO:0005730">
    <property type="term" value="C:nucleolus"/>
    <property type="evidence" value="ECO:0007669"/>
    <property type="project" value="UniProtKB-SubCell"/>
</dbReference>
<dbReference type="AlphaFoldDB" id="A0AAW0ES51"/>
<reference evidence="9 10" key="1">
    <citation type="journal article" date="2021" name="MBio">
        <title>A New Model Trypanosomatid, Novymonas esmeraldas: Genomic Perception of Its 'Candidatus Pandoraea novymonadis' Endosymbiont.</title>
        <authorList>
            <person name="Zakharova A."/>
            <person name="Saura A."/>
            <person name="Butenko A."/>
            <person name="Podesvova L."/>
            <person name="Warmusova S."/>
            <person name="Kostygov A.Y."/>
            <person name="Nenarokova A."/>
            <person name="Lukes J."/>
            <person name="Opperdoes F.R."/>
            <person name="Yurchenko V."/>
        </authorList>
    </citation>
    <scope>NUCLEOTIDE SEQUENCE [LARGE SCALE GENOMIC DNA]</scope>
    <source>
        <strain evidence="9 10">E262AT.01</strain>
    </source>
</reference>
<dbReference type="GO" id="GO:0001522">
    <property type="term" value="P:pseudouridine synthesis"/>
    <property type="evidence" value="ECO:0007669"/>
    <property type="project" value="InterPro"/>
</dbReference>
<evidence type="ECO:0000256" key="5">
    <source>
        <dbReference type="ARBA" id="ARBA00022884"/>
    </source>
</evidence>
<dbReference type="GO" id="GO:0006364">
    <property type="term" value="P:rRNA processing"/>
    <property type="evidence" value="ECO:0007669"/>
    <property type="project" value="UniProtKB-KW"/>
</dbReference>
<keyword evidence="10" id="KW-1185">Reference proteome</keyword>
<dbReference type="PANTHER" id="PTHR31633:SF1">
    <property type="entry name" value="H_ACA RIBONUCLEOPROTEIN COMPLEX NON-CORE SUBUNIT NAF1"/>
    <property type="match status" value="1"/>
</dbReference>
<keyword evidence="3 7" id="KW-0698">rRNA processing</keyword>
<sequence length="273" mass="29500">MDGTAPSALVVGAIYADEKPSRRAVSISSVDSEPILRAASARSAASSVSNEDNARPRRGLIVPDGDDVPLNGDVLADVAVALPLEQISEAPVAVISSTSAASRSCIAEAIPETLAMDVGTRLCLTDGTCVGFISSVLGPVKQAFYVVKATRDDFGDLLEAHRLAEGVPLHYDLLRQQIMYDPFGQCDVAKGTDASYVNDEELPEHIRPDFSDDEKETEWKRLKRRRGDDNESISSDEAHEDIEWSKLQLDDDTAVSGAVPQVVVPPWLQNARR</sequence>
<dbReference type="Proteomes" id="UP001430356">
    <property type="component" value="Unassembled WGS sequence"/>
</dbReference>
<comment type="similarity">
    <text evidence="1">Belongs to the NAF1 family.</text>
</comment>
<gene>
    <name evidence="9" type="ORF">NESM_000545600</name>
</gene>
<keyword evidence="7" id="KW-0687">Ribonucleoprotein</keyword>
<comment type="subcellular location">
    <subcellularLocation>
        <location evidence="7">Nucleus</location>
        <location evidence="7">Nucleolus</location>
    </subcellularLocation>
</comment>
<evidence type="ECO:0000256" key="8">
    <source>
        <dbReference type="SAM" id="MobiDB-lite"/>
    </source>
</evidence>
<keyword evidence="5 7" id="KW-0694">RNA-binding</keyword>
<evidence type="ECO:0000313" key="10">
    <source>
        <dbReference type="Proteomes" id="UP001430356"/>
    </source>
</evidence>
<comment type="function">
    <text evidence="7">Required for ribosome biogenesis. Part of a complex which catalyzes pseudouridylation of rRNA. This involves the isomerization of uridine such that the ribose is subsequently attached to C5, instead of the normal N1. Pseudouridine ("psi") residues may serve to stabilize the conformation of rRNAs.</text>
</comment>
<dbReference type="InterPro" id="IPR009000">
    <property type="entry name" value="Transl_B-barrel_sf"/>
</dbReference>
<accession>A0AAW0ES51</accession>
<evidence type="ECO:0000256" key="3">
    <source>
        <dbReference type="ARBA" id="ARBA00022552"/>
    </source>
</evidence>
<comment type="similarity">
    <text evidence="7">Belongs to the GAR1 family.</text>
</comment>
<dbReference type="SUPFAM" id="SSF50447">
    <property type="entry name" value="Translation proteins"/>
    <property type="match status" value="1"/>
</dbReference>
<dbReference type="GO" id="GO:0005732">
    <property type="term" value="C:sno(s)RNA-containing ribonucleoprotein complex"/>
    <property type="evidence" value="ECO:0007669"/>
    <property type="project" value="InterPro"/>
</dbReference>
<dbReference type="EMBL" id="JAECZO010000069">
    <property type="protein sequence ID" value="KAK7196107.1"/>
    <property type="molecule type" value="Genomic_DNA"/>
</dbReference>
<evidence type="ECO:0000256" key="2">
    <source>
        <dbReference type="ARBA" id="ARBA00022517"/>
    </source>
</evidence>
<comment type="caution">
    <text evidence="9">The sequence shown here is derived from an EMBL/GenBank/DDBJ whole genome shotgun (WGS) entry which is preliminary data.</text>
</comment>
<evidence type="ECO:0000256" key="6">
    <source>
        <dbReference type="ARBA" id="ARBA00023242"/>
    </source>
</evidence>
<proteinExistence type="inferred from homology"/>
<dbReference type="GO" id="GO:0000493">
    <property type="term" value="P:box H/ACA snoRNP assembly"/>
    <property type="evidence" value="ECO:0007669"/>
    <property type="project" value="InterPro"/>
</dbReference>
<comment type="subunit">
    <text evidence="7">Component of the small nucleolar ribonucleoprotein particles containing H/ACA-type snoRNAs (H/ACA snoRNPs).</text>
</comment>
<evidence type="ECO:0000256" key="4">
    <source>
        <dbReference type="ARBA" id="ARBA00022553"/>
    </source>
</evidence>
<dbReference type="InterPro" id="IPR007504">
    <property type="entry name" value="H/ACA_rnp_Gar1/Naf1"/>
</dbReference>
<dbReference type="Pfam" id="PF04410">
    <property type="entry name" value="Gar1"/>
    <property type="match status" value="1"/>
</dbReference>
<feature type="region of interest" description="Disordered" evidence="8">
    <location>
        <begin position="204"/>
        <end position="242"/>
    </location>
</feature>
<keyword evidence="6 7" id="KW-0539">Nucleus</keyword>
<dbReference type="InterPro" id="IPR038664">
    <property type="entry name" value="Gar1/Naf1_Cbf5-bd_sf"/>
</dbReference>
<name>A0AAW0ES51_9TRYP</name>
<keyword evidence="4" id="KW-0597">Phosphoprotein</keyword>
<evidence type="ECO:0000313" key="9">
    <source>
        <dbReference type="EMBL" id="KAK7196107.1"/>
    </source>
</evidence>
<dbReference type="GO" id="GO:0003723">
    <property type="term" value="F:RNA binding"/>
    <property type="evidence" value="ECO:0007669"/>
    <property type="project" value="UniProtKB-KW"/>
</dbReference>
<protein>
    <recommendedName>
        <fullName evidence="7">H/ACA ribonucleoprotein complex subunit</fullName>
    </recommendedName>
</protein>
<dbReference type="PANTHER" id="PTHR31633">
    <property type="entry name" value="H/ACA RIBONUCLEOPROTEIN COMPLEX NON-CORE SUBUNIT NAF1"/>
    <property type="match status" value="1"/>
</dbReference>
<organism evidence="9 10">
    <name type="scientific">Novymonas esmeraldas</name>
    <dbReference type="NCBI Taxonomy" id="1808958"/>
    <lineage>
        <taxon>Eukaryota</taxon>
        <taxon>Discoba</taxon>
        <taxon>Euglenozoa</taxon>
        <taxon>Kinetoplastea</taxon>
        <taxon>Metakinetoplastina</taxon>
        <taxon>Trypanosomatida</taxon>
        <taxon>Trypanosomatidae</taxon>
        <taxon>Novymonas</taxon>
    </lineage>
</organism>
<evidence type="ECO:0000256" key="7">
    <source>
        <dbReference type="RuleBase" id="RU364004"/>
    </source>
</evidence>
<dbReference type="Gene3D" id="2.40.10.230">
    <property type="entry name" value="Probable tRNA pseudouridine synthase domain"/>
    <property type="match status" value="1"/>
</dbReference>
<keyword evidence="2 7" id="KW-0690">Ribosome biogenesis</keyword>
<evidence type="ECO:0000256" key="1">
    <source>
        <dbReference type="ARBA" id="ARBA00009801"/>
    </source>
</evidence>